<feature type="domain" description="Cation-transporting P-type ATPase N-terminal" evidence="11">
    <location>
        <begin position="4"/>
        <end position="78"/>
    </location>
</feature>
<dbReference type="PRINTS" id="PR00119">
    <property type="entry name" value="CATATPASE"/>
</dbReference>
<keyword evidence="9 10" id="KW-0472">Membrane</keyword>
<feature type="transmembrane region" description="Helical" evidence="10">
    <location>
        <begin position="82"/>
        <end position="101"/>
    </location>
</feature>
<feature type="transmembrane region" description="Helical" evidence="10">
    <location>
        <begin position="753"/>
        <end position="774"/>
    </location>
</feature>
<feature type="transmembrane region" description="Helical" evidence="10">
    <location>
        <begin position="275"/>
        <end position="296"/>
    </location>
</feature>
<feature type="transmembrane region" description="Helical" evidence="10">
    <location>
        <begin position="58"/>
        <end position="76"/>
    </location>
</feature>
<dbReference type="PROSITE" id="PS00154">
    <property type="entry name" value="ATPASE_E1_E2"/>
    <property type="match status" value="1"/>
</dbReference>
<dbReference type="Pfam" id="PF13246">
    <property type="entry name" value="Cation_ATPase"/>
    <property type="match status" value="1"/>
</dbReference>
<keyword evidence="2" id="KW-0597">Phosphoprotein</keyword>
<evidence type="ECO:0000256" key="4">
    <source>
        <dbReference type="ARBA" id="ARBA00022741"/>
    </source>
</evidence>
<evidence type="ECO:0000256" key="7">
    <source>
        <dbReference type="ARBA" id="ARBA00022967"/>
    </source>
</evidence>
<dbReference type="InterPro" id="IPR008250">
    <property type="entry name" value="ATPase_P-typ_transduc_dom_A_sf"/>
</dbReference>
<evidence type="ECO:0000313" key="12">
    <source>
        <dbReference type="EMBL" id="NJB70379.1"/>
    </source>
</evidence>
<dbReference type="SUPFAM" id="SSF56784">
    <property type="entry name" value="HAD-like"/>
    <property type="match status" value="1"/>
</dbReference>
<name>A0A846R0I1_9FLAO</name>
<dbReference type="InterPro" id="IPR006068">
    <property type="entry name" value="ATPase_P-typ_cation-transptr_C"/>
</dbReference>
<dbReference type="InterPro" id="IPR004014">
    <property type="entry name" value="ATPase_P-typ_cation-transptr_N"/>
</dbReference>
<evidence type="ECO:0000256" key="10">
    <source>
        <dbReference type="SAM" id="Phobius"/>
    </source>
</evidence>
<dbReference type="GO" id="GO:0016020">
    <property type="term" value="C:membrane"/>
    <property type="evidence" value="ECO:0007669"/>
    <property type="project" value="InterPro"/>
</dbReference>
<dbReference type="SUPFAM" id="SSF81665">
    <property type="entry name" value="Calcium ATPase, transmembrane domain M"/>
    <property type="match status" value="1"/>
</dbReference>
<evidence type="ECO:0000256" key="5">
    <source>
        <dbReference type="ARBA" id="ARBA00022840"/>
    </source>
</evidence>
<keyword evidence="7" id="KW-1278">Translocase</keyword>
<evidence type="ECO:0000256" key="6">
    <source>
        <dbReference type="ARBA" id="ARBA00022842"/>
    </source>
</evidence>
<feature type="transmembrane region" description="Helical" evidence="10">
    <location>
        <begin position="821"/>
        <end position="844"/>
    </location>
</feature>
<evidence type="ECO:0000256" key="8">
    <source>
        <dbReference type="ARBA" id="ARBA00022989"/>
    </source>
</evidence>
<dbReference type="SFLD" id="SFLDG00002">
    <property type="entry name" value="C1.7:_P-type_atpase_like"/>
    <property type="match status" value="1"/>
</dbReference>
<dbReference type="PRINTS" id="PR00120">
    <property type="entry name" value="HATPASE"/>
</dbReference>
<keyword evidence="5" id="KW-0067">ATP-binding</keyword>
<reference evidence="12 13" key="1">
    <citation type="submission" date="2020-03" db="EMBL/GenBank/DDBJ databases">
        <title>Genomic Encyclopedia of Type Strains, Phase IV (KMG-IV): sequencing the most valuable type-strain genomes for metagenomic binning, comparative biology and taxonomic classification.</title>
        <authorList>
            <person name="Goeker M."/>
        </authorList>
    </citation>
    <scope>NUCLEOTIDE SEQUENCE [LARGE SCALE GENOMIC DNA]</scope>
    <source>
        <strain evidence="12 13">DSM 29762</strain>
    </source>
</reference>
<sequence>MIPNPYALAIKDLLLNLNSDLDYGLSKQEASKRITTFNKNEIPQKGPKKKWKILTNQFTDPIIYILVFATLIAFFFNDIPEGVAILIVILITIGIGYFMELQAVRSLESLRKLGQTATLVLRSGKISKIKASLLVPGDIILLNVGDIVPADARLIRHDNLMVRESSLTGESISIEKNTAILPDKTPLTEQYNMVFKGTLVDGGSGKAIITATGVHTQLGKIQQMGMGVKEEKTPLEKKLSHLSKWLIKLTLIFTVLIIIVGILKGKDWFLMLETGVALAVATIPEGLPIVATIALARGMLRLSKKNVIIKNLEAVETLGATNIICTDKTGTLTEDSLKVHTLLFETNSVTNVYNKKNSVFEKLKEEKAFQKMMMVCILCNDAQFLGKTLYGDPLDISLKDFAKYVGYNATTIRNHYPEINQLPFDNKHKLMATVNKSDKGFHIYVKGAFESVVAHCDTILKGNKPILFNDKKKWSLLVDELALKGLRTLAFAYKTTLKEPETKLLLQQLTFIGVIGFLDPAREDVKATIDIYKKAGIRVVMMTGDHLGTAKKIAEEVGLLPLNAPIEKVQHGKNLENLNNIDDEKVKQILNVSVFARVIPEQKLNLVGFYQKNKNIVGMIGDGINDIPALIKADIGITMGIRGTEAAREAADMILSNDKFTAIELAIRQGRVIYQNIRQFVVYLLSSNLAEIISVGLAALLNLPSPLLPLQILFLNLITDIFPALALGLGKGEENIMQLPPRKFNEPIMTTKLWKATLLYGLSISTAVLGITIYSHSILALPPVTINNMAFFTLILAQLLNVFNIPSEKISFLKNEVTTNFWVWMALILCVVLTIAAISIPPVAKALSIVPISNEQLVLVILFAFGSLILAQFIKRFVSIFLK</sequence>
<dbReference type="AlphaFoldDB" id="A0A846R0I1"/>
<dbReference type="Gene3D" id="3.40.50.1000">
    <property type="entry name" value="HAD superfamily/HAD-like"/>
    <property type="match status" value="1"/>
</dbReference>
<keyword evidence="6" id="KW-0460">Magnesium</keyword>
<feature type="transmembrane region" description="Helical" evidence="10">
    <location>
        <begin position="713"/>
        <end position="732"/>
    </location>
</feature>
<dbReference type="Gene3D" id="1.20.1110.10">
    <property type="entry name" value="Calcium-transporting ATPase, transmembrane domain"/>
    <property type="match status" value="1"/>
</dbReference>
<dbReference type="SUPFAM" id="SSF81660">
    <property type="entry name" value="Metal cation-transporting ATPase, ATP-binding domain N"/>
    <property type="match status" value="1"/>
</dbReference>
<evidence type="ECO:0000256" key="9">
    <source>
        <dbReference type="ARBA" id="ARBA00023136"/>
    </source>
</evidence>
<dbReference type="GO" id="GO:0012505">
    <property type="term" value="C:endomembrane system"/>
    <property type="evidence" value="ECO:0007669"/>
    <property type="project" value="UniProtKB-SubCell"/>
</dbReference>
<comment type="caution">
    <text evidence="12">The sequence shown here is derived from an EMBL/GenBank/DDBJ whole genome shotgun (WGS) entry which is preliminary data.</text>
</comment>
<dbReference type="Gene3D" id="3.40.1110.10">
    <property type="entry name" value="Calcium-transporting ATPase, cytoplasmic domain N"/>
    <property type="match status" value="1"/>
</dbReference>
<dbReference type="Proteomes" id="UP000590442">
    <property type="component" value="Unassembled WGS sequence"/>
</dbReference>
<dbReference type="InterPro" id="IPR044492">
    <property type="entry name" value="P_typ_ATPase_HD_dom"/>
</dbReference>
<dbReference type="InterPro" id="IPR018303">
    <property type="entry name" value="ATPase_P-typ_P_site"/>
</dbReference>
<feature type="transmembrane region" description="Helical" evidence="10">
    <location>
        <begin position="245"/>
        <end position="263"/>
    </location>
</feature>
<accession>A0A846R0I1</accession>
<dbReference type="InterPro" id="IPR023299">
    <property type="entry name" value="ATPase_P-typ_cyto_dom_N"/>
</dbReference>
<dbReference type="SFLD" id="SFLDS00003">
    <property type="entry name" value="Haloacid_Dehalogenase"/>
    <property type="match status" value="1"/>
</dbReference>
<dbReference type="InterPro" id="IPR023298">
    <property type="entry name" value="ATPase_P-typ_TM_dom_sf"/>
</dbReference>
<evidence type="ECO:0000256" key="3">
    <source>
        <dbReference type="ARBA" id="ARBA00022692"/>
    </source>
</evidence>
<dbReference type="InterPro" id="IPR023214">
    <property type="entry name" value="HAD_sf"/>
</dbReference>
<dbReference type="SUPFAM" id="SSF81653">
    <property type="entry name" value="Calcium ATPase, transduction domain A"/>
    <property type="match status" value="1"/>
</dbReference>
<dbReference type="InterPro" id="IPR036412">
    <property type="entry name" value="HAD-like_sf"/>
</dbReference>
<evidence type="ECO:0000256" key="2">
    <source>
        <dbReference type="ARBA" id="ARBA00022553"/>
    </source>
</evidence>
<keyword evidence="13" id="KW-1185">Reference proteome</keyword>
<keyword evidence="3 10" id="KW-0812">Transmembrane</keyword>
<dbReference type="RefSeq" id="WP_167961144.1">
    <property type="nucleotide sequence ID" value="NZ_JAATJJ010000001.1"/>
</dbReference>
<evidence type="ECO:0000313" key="13">
    <source>
        <dbReference type="Proteomes" id="UP000590442"/>
    </source>
</evidence>
<proteinExistence type="predicted"/>
<comment type="subcellular location">
    <subcellularLocation>
        <location evidence="1">Endomembrane system</location>
        <topology evidence="1">Multi-pass membrane protein</topology>
    </subcellularLocation>
</comment>
<dbReference type="SMART" id="SM00831">
    <property type="entry name" value="Cation_ATPase_N"/>
    <property type="match status" value="1"/>
</dbReference>
<dbReference type="Pfam" id="PF00122">
    <property type="entry name" value="E1-E2_ATPase"/>
    <property type="match status" value="1"/>
</dbReference>
<feature type="transmembrane region" description="Helical" evidence="10">
    <location>
        <begin position="680"/>
        <end position="701"/>
    </location>
</feature>
<feature type="transmembrane region" description="Helical" evidence="10">
    <location>
        <begin position="780"/>
        <end position="800"/>
    </location>
</feature>
<evidence type="ECO:0000256" key="1">
    <source>
        <dbReference type="ARBA" id="ARBA00004127"/>
    </source>
</evidence>
<dbReference type="Gene3D" id="2.70.150.10">
    <property type="entry name" value="Calcium-transporting ATPase, cytoplasmic transduction domain A"/>
    <property type="match status" value="1"/>
</dbReference>
<dbReference type="Pfam" id="PF00690">
    <property type="entry name" value="Cation_ATPase_N"/>
    <property type="match status" value="1"/>
</dbReference>
<dbReference type="InterPro" id="IPR059000">
    <property type="entry name" value="ATPase_P-type_domA"/>
</dbReference>
<gene>
    <name evidence="12" type="ORF">GGR42_000841</name>
</gene>
<protein>
    <submittedName>
        <fullName evidence="12">Ca2+-transporting ATPase</fullName>
    </submittedName>
</protein>
<dbReference type="SFLD" id="SFLDF00027">
    <property type="entry name" value="p-type_atpase"/>
    <property type="match status" value="1"/>
</dbReference>
<dbReference type="PANTHER" id="PTHR42861">
    <property type="entry name" value="CALCIUM-TRANSPORTING ATPASE"/>
    <property type="match status" value="1"/>
</dbReference>
<dbReference type="EMBL" id="JAATJJ010000001">
    <property type="protein sequence ID" value="NJB70379.1"/>
    <property type="molecule type" value="Genomic_DNA"/>
</dbReference>
<keyword evidence="8 10" id="KW-1133">Transmembrane helix</keyword>
<dbReference type="GO" id="GO:0005524">
    <property type="term" value="F:ATP binding"/>
    <property type="evidence" value="ECO:0007669"/>
    <property type="project" value="UniProtKB-KW"/>
</dbReference>
<feature type="transmembrane region" description="Helical" evidence="10">
    <location>
        <begin position="856"/>
        <end position="874"/>
    </location>
</feature>
<keyword evidence="4" id="KW-0547">Nucleotide-binding</keyword>
<organism evidence="12 13">
    <name type="scientific">Saonia flava</name>
    <dbReference type="NCBI Taxonomy" id="523696"/>
    <lineage>
        <taxon>Bacteria</taxon>
        <taxon>Pseudomonadati</taxon>
        <taxon>Bacteroidota</taxon>
        <taxon>Flavobacteriia</taxon>
        <taxon>Flavobacteriales</taxon>
        <taxon>Flavobacteriaceae</taxon>
        <taxon>Saonia</taxon>
    </lineage>
</organism>
<dbReference type="GO" id="GO:0016887">
    <property type="term" value="F:ATP hydrolysis activity"/>
    <property type="evidence" value="ECO:0007669"/>
    <property type="project" value="InterPro"/>
</dbReference>
<dbReference type="FunFam" id="2.70.150.10:FF:000160">
    <property type="entry name" value="Sarcoplasmic/endoplasmic reticulum calcium ATPase 1"/>
    <property type="match status" value="1"/>
</dbReference>
<dbReference type="Pfam" id="PF00689">
    <property type="entry name" value="Cation_ATPase_C"/>
    <property type="match status" value="1"/>
</dbReference>
<dbReference type="InterPro" id="IPR001757">
    <property type="entry name" value="P_typ_ATPase"/>
</dbReference>
<evidence type="ECO:0000259" key="11">
    <source>
        <dbReference type="SMART" id="SM00831"/>
    </source>
</evidence>
<dbReference type="NCBIfam" id="TIGR01494">
    <property type="entry name" value="ATPase_P-type"/>
    <property type="match status" value="2"/>
</dbReference>